<dbReference type="AlphaFoldDB" id="A0A845AC95"/>
<gene>
    <name evidence="1" type="ORF">GRI39_01895</name>
</gene>
<comment type="caution">
    <text evidence="1">The sequence shown here is derived from an EMBL/GenBank/DDBJ whole genome shotgun (WGS) entry which is preliminary data.</text>
</comment>
<dbReference type="RefSeq" id="WP_160737994.1">
    <property type="nucleotide sequence ID" value="NZ_WTYQ01000001.1"/>
</dbReference>
<accession>A0A845AC95</accession>
<evidence type="ECO:0000313" key="2">
    <source>
        <dbReference type="Proteomes" id="UP000460561"/>
    </source>
</evidence>
<dbReference type="Proteomes" id="UP000460561">
    <property type="component" value="Unassembled WGS sequence"/>
</dbReference>
<name>A0A845AC95_9SPHN</name>
<evidence type="ECO:0000313" key="1">
    <source>
        <dbReference type="EMBL" id="MXP24798.1"/>
    </source>
</evidence>
<dbReference type="EMBL" id="WTYQ01000001">
    <property type="protein sequence ID" value="MXP24798.1"/>
    <property type="molecule type" value="Genomic_DNA"/>
</dbReference>
<reference evidence="1 2" key="1">
    <citation type="submission" date="2019-12" db="EMBL/GenBank/DDBJ databases">
        <title>Genomic-based taxomic classification of the family Erythrobacteraceae.</title>
        <authorList>
            <person name="Xu L."/>
        </authorList>
    </citation>
    <scope>NUCLEOTIDE SEQUENCE [LARGE SCALE GENOMIC DNA]</scope>
    <source>
        <strain evidence="1 2">DSM 18604</strain>
    </source>
</reference>
<dbReference type="OrthoDB" id="7433194at2"/>
<sequence length="124" mass="13681">MPATPARIGFILEEWRRSTATNAEVKSRHGTVARESADPIETFFDNPADAQAMAEQRLALLSPERRRFKADVRGLSEAISLAGPADNAPLARYVDEGRSADRDMLAAEIGFDFETQQATFIVWG</sequence>
<organism evidence="1 2">
    <name type="scientific">Altericroceibacterium indicum</name>
    <dbReference type="NCBI Taxonomy" id="374177"/>
    <lineage>
        <taxon>Bacteria</taxon>
        <taxon>Pseudomonadati</taxon>
        <taxon>Pseudomonadota</taxon>
        <taxon>Alphaproteobacteria</taxon>
        <taxon>Sphingomonadales</taxon>
        <taxon>Erythrobacteraceae</taxon>
        <taxon>Altericroceibacterium</taxon>
    </lineage>
</organism>
<protein>
    <submittedName>
        <fullName evidence="1">Uncharacterized protein</fullName>
    </submittedName>
</protein>
<keyword evidence="2" id="KW-1185">Reference proteome</keyword>
<proteinExistence type="predicted"/>